<evidence type="ECO:0000313" key="3">
    <source>
        <dbReference type="EMBL" id="SUZ10498.1"/>
    </source>
</evidence>
<feature type="compositionally biased region" description="Basic and acidic residues" evidence="1">
    <location>
        <begin position="608"/>
        <end position="631"/>
    </location>
</feature>
<feature type="compositionally biased region" description="Polar residues" evidence="1">
    <location>
        <begin position="318"/>
        <end position="328"/>
    </location>
</feature>
<proteinExistence type="predicted"/>
<dbReference type="Proteomes" id="UP000053110">
    <property type="component" value="Unassembled WGS sequence"/>
</dbReference>
<reference evidence="3" key="3">
    <citation type="submission" date="2018-07" db="EMBL/GenBank/DDBJ databases">
        <authorList>
            <person name="Quirk P.G."/>
            <person name="Krulwich T.A."/>
        </authorList>
    </citation>
    <scope>NUCLEOTIDE SEQUENCE</scope>
    <source>
        <strain evidence="3">96224</strain>
    </source>
</reference>
<organism evidence="3">
    <name type="scientific">Blumeria graminis f. sp. tritici 96224</name>
    <dbReference type="NCBI Taxonomy" id="1268274"/>
    <lineage>
        <taxon>Eukaryota</taxon>
        <taxon>Fungi</taxon>
        <taxon>Dikarya</taxon>
        <taxon>Ascomycota</taxon>
        <taxon>Pezizomycotina</taxon>
        <taxon>Leotiomycetes</taxon>
        <taxon>Erysiphales</taxon>
        <taxon>Erysiphaceae</taxon>
        <taxon>Blumeria</taxon>
    </lineage>
</organism>
<reference evidence="4" key="1">
    <citation type="journal article" date="2013" name="Nat. Genet.">
        <title>The wheat powdery mildew genome shows the unique evolution of an obligate biotroph.</title>
        <authorList>
            <person name="Wicker T."/>
            <person name="Oberhaensli S."/>
            <person name="Parlange F."/>
            <person name="Buchmann J.P."/>
            <person name="Shatalina M."/>
            <person name="Roffler S."/>
            <person name="Ben-David R."/>
            <person name="Dolezel J."/>
            <person name="Simkova H."/>
            <person name="Schulze-Lefert P."/>
            <person name="Spanu P.D."/>
            <person name="Bruggmann R."/>
            <person name="Amselem J."/>
            <person name="Quesneville H."/>
            <person name="Ver Loren van Themaat E."/>
            <person name="Paape T."/>
            <person name="Shimizu K.K."/>
            <person name="Keller B."/>
        </authorList>
    </citation>
    <scope>NUCLEOTIDE SEQUENCE [LARGE SCALE GENOMIC DNA]</scope>
    <source>
        <strain evidence="4">96224</strain>
    </source>
</reference>
<feature type="compositionally biased region" description="Basic and acidic residues" evidence="1">
    <location>
        <begin position="228"/>
        <end position="249"/>
    </location>
</feature>
<dbReference type="EMBL" id="UIGY01000083">
    <property type="protein sequence ID" value="SUZ10498.1"/>
    <property type="molecule type" value="Genomic_DNA"/>
</dbReference>
<gene>
    <name evidence="2" type="ORF">BGT96224_A20883</name>
    <name evidence="3" type="ORF">BGT96224V2_LOCUS3681</name>
</gene>
<name>A0A061HH66_BLUGR</name>
<protein>
    <submittedName>
        <fullName evidence="3">BgtA-20883</fullName>
    </submittedName>
</protein>
<feature type="region of interest" description="Disordered" evidence="1">
    <location>
        <begin position="567"/>
        <end position="631"/>
    </location>
</feature>
<feature type="region of interest" description="Disordered" evidence="1">
    <location>
        <begin position="180"/>
        <end position="259"/>
    </location>
</feature>
<feature type="compositionally biased region" description="Polar residues" evidence="1">
    <location>
        <begin position="488"/>
        <end position="500"/>
    </location>
</feature>
<evidence type="ECO:0000256" key="1">
    <source>
        <dbReference type="SAM" id="MobiDB-lite"/>
    </source>
</evidence>
<accession>A0A061HH66</accession>
<feature type="compositionally biased region" description="Basic and acidic residues" evidence="1">
    <location>
        <begin position="181"/>
        <end position="192"/>
    </location>
</feature>
<feature type="compositionally biased region" description="Polar residues" evidence="1">
    <location>
        <begin position="45"/>
        <end position="70"/>
    </location>
</feature>
<feature type="region of interest" description="Disordered" evidence="1">
    <location>
        <begin position="476"/>
        <end position="544"/>
    </location>
</feature>
<reference evidence="2" key="2">
    <citation type="submission" date="2013-01" db="EMBL/GenBank/DDBJ databases">
        <title>The wheat powdery mildew genome reveals unique evolution of an obligate biotroph.</title>
        <authorList>
            <person name="Oberhaensli S."/>
            <person name="Wicker T."/>
            <person name="Keller B."/>
        </authorList>
    </citation>
    <scope>NUCLEOTIDE SEQUENCE</scope>
    <source>
        <strain evidence="2">96224</strain>
    </source>
</reference>
<feature type="compositionally biased region" description="Polar residues" evidence="1">
    <location>
        <begin position="88"/>
        <end position="99"/>
    </location>
</feature>
<dbReference type="EMBL" id="KE375056">
    <property type="protein sequence ID" value="EPQ64553.1"/>
    <property type="molecule type" value="Genomic_DNA"/>
</dbReference>
<feature type="non-terminal residue" evidence="3">
    <location>
        <position position="631"/>
    </location>
</feature>
<feature type="region of interest" description="Disordered" evidence="1">
    <location>
        <begin position="285"/>
        <end position="328"/>
    </location>
</feature>
<feature type="region of interest" description="Disordered" evidence="1">
    <location>
        <begin position="400"/>
        <end position="424"/>
    </location>
</feature>
<dbReference type="HOGENOM" id="CLU_460017_0_0_1"/>
<feature type="compositionally biased region" description="Polar residues" evidence="1">
    <location>
        <begin position="570"/>
        <end position="591"/>
    </location>
</feature>
<dbReference type="AlphaFoldDB" id="A0A061HH66"/>
<dbReference type="OrthoDB" id="10347456at2759"/>
<feature type="compositionally biased region" description="Polar residues" evidence="1">
    <location>
        <begin position="285"/>
        <end position="307"/>
    </location>
</feature>
<feature type="region of interest" description="Disordered" evidence="1">
    <location>
        <begin position="120"/>
        <end position="151"/>
    </location>
</feature>
<feature type="compositionally biased region" description="Basic and acidic residues" evidence="1">
    <location>
        <begin position="501"/>
        <end position="522"/>
    </location>
</feature>
<sequence length="631" mass="69434">MGTSPRIASVASRAIWGDFESEGETNVEPTSEPVVQKSNLELDESSNLGNNGTLHGLSSNELNEDASQIKSAAKSDIVRTEGCHNPVSDLSNATSAKVSTEPVNSFGLITTDALSLSAISNSSSQNDPQYSCEHELSSVKSPPTPSELHGVGLCEDKESINGLKSDKLVTKQETVAAIENKISEKNENHTEKLVNQTNLEETTQEKTKDEKFSKDLPADENSTTKTNPSRDDVTEKNHIEAASKNDKISQDAIESRSNVNNLENMEISIEDSPVKNRIVRDNYSAENLSGDNNVSQAPSEKNSVETTNTDKEELSVPTPKNNYNIKNELTTEKSVINTTMEDRKDKQKPYREDAFEGLSVVKDVHMKEKTAKSNVIADSTLEDASQIISIKGTLFKDPFAANNRSSPGDFAENQHPVGDDSRDHIPKIEDARTENISKNATSEVVTQFSSAEQLQTVEADLNSECKRLEESLISDSMSELKSADENTLPPSNFSSAPQTLNDEKVRGEESSERNSGKADRSNFEAASPRTNTGNNPKRTDSKGADSMFYLDTHFFIRIMARCANLRPSGMTRQKGNPQQTSTKALDLSETTPPRGKHRTSRSGSSTPDKWKRSLREKIKDKIGDRLHKYKE</sequence>
<feature type="compositionally biased region" description="Basic and acidic residues" evidence="1">
    <location>
        <begin position="203"/>
        <end position="217"/>
    </location>
</feature>
<evidence type="ECO:0000313" key="2">
    <source>
        <dbReference type="EMBL" id="EPQ64553.1"/>
    </source>
</evidence>
<evidence type="ECO:0000313" key="4">
    <source>
        <dbReference type="Proteomes" id="UP000053110"/>
    </source>
</evidence>
<feature type="region of interest" description="Disordered" evidence="1">
    <location>
        <begin position="19"/>
        <end position="99"/>
    </location>
</feature>